<feature type="compositionally biased region" description="Polar residues" evidence="2">
    <location>
        <begin position="422"/>
        <end position="439"/>
    </location>
</feature>
<evidence type="ECO:0000256" key="2">
    <source>
        <dbReference type="SAM" id="MobiDB-lite"/>
    </source>
</evidence>
<organism evidence="3">
    <name type="scientific">Aureoumbra lagunensis</name>
    <dbReference type="NCBI Taxonomy" id="44058"/>
    <lineage>
        <taxon>Eukaryota</taxon>
        <taxon>Sar</taxon>
        <taxon>Stramenopiles</taxon>
        <taxon>Ochrophyta</taxon>
        <taxon>Pelagophyceae</taxon>
        <taxon>Pelagomonadales</taxon>
        <taxon>Aureoumbra</taxon>
    </lineage>
</organism>
<keyword evidence="1" id="KW-0175">Coiled coil</keyword>
<feature type="region of interest" description="Disordered" evidence="2">
    <location>
        <begin position="415"/>
        <end position="439"/>
    </location>
</feature>
<gene>
    <name evidence="3" type="ORF">ALAG00032_LOCUS9371</name>
</gene>
<reference evidence="3" key="1">
    <citation type="submission" date="2021-01" db="EMBL/GenBank/DDBJ databases">
        <authorList>
            <person name="Corre E."/>
            <person name="Pelletier E."/>
            <person name="Niang G."/>
            <person name="Scheremetjew M."/>
            <person name="Finn R."/>
            <person name="Kale V."/>
            <person name="Holt S."/>
            <person name="Cochrane G."/>
            <person name="Meng A."/>
            <person name="Brown T."/>
            <person name="Cohen L."/>
        </authorList>
    </citation>
    <scope>NUCLEOTIDE SEQUENCE</scope>
    <source>
        <strain evidence="3">CCMP1510</strain>
    </source>
</reference>
<accession>A0A7S3NLN1</accession>
<feature type="region of interest" description="Disordered" evidence="2">
    <location>
        <begin position="455"/>
        <end position="493"/>
    </location>
</feature>
<sequence>MRKNASDKVLPRKAAREIASGISFRSNDLAPGARCIELTKVCDFYEAKASGTYIDSPLCGRYLRSMAKEVRALSLALRDAENARRRRIRELETICEEWDEYFGANNQAAGLQCGLLDGAVPWTPAAVFRETQRVAKKNWALDAALAKQTAATALAANDGQIELEDHRRASREYAARQRAAFHSQIESLKIAHDEHLAKFSIDTAIMSQREQTKNCTNHKKEHTATLKNLEKMRAELAQTQKQLDTTQTTLQEQSQRADTAEAALRKAAFELAHVREMRRAAIDEALQAENKLRLARQVDAGQQCPDYGVGIIRFSALPKAGPNNTKILVHGVPSTISLAQLNTMLRLRLGLSFTAAQPRRATDVDGAKSFELTLPLPRDVHTLLELPGASLPPDPNDQTQHGYNNKIIMPSSFHNSRDASLGSRTSHRNPTQSTCCSATSRREPLRALDLTTPLNIIPATDDPMDYPSTRQHQTKPPVWAPTPPKITPPPAYTEKPDAVLERLSAIRPILRSTT</sequence>
<dbReference type="AlphaFoldDB" id="A0A7S3NLN1"/>
<protein>
    <submittedName>
        <fullName evidence="3">Uncharacterized protein</fullName>
    </submittedName>
</protein>
<evidence type="ECO:0000313" key="3">
    <source>
        <dbReference type="EMBL" id="CAE0368608.1"/>
    </source>
</evidence>
<dbReference type="EMBL" id="HBIJ01013932">
    <property type="protein sequence ID" value="CAE0368608.1"/>
    <property type="molecule type" value="Transcribed_RNA"/>
</dbReference>
<feature type="coiled-coil region" evidence="1">
    <location>
        <begin position="219"/>
        <end position="270"/>
    </location>
</feature>
<name>A0A7S3NLN1_9STRA</name>
<proteinExistence type="predicted"/>
<evidence type="ECO:0000256" key="1">
    <source>
        <dbReference type="SAM" id="Coils"/>
    </source>
</evidence>
<feature type="compositionally biased region" description="Pro residues" evidence="2">
    <location>
        <begin position="478"/>
        <end position="491"/>
    </location>
</feature>